<dbReference type="InterPro" id="IPR001314">
    <property type="entry name" value="Peptidase_S1A"/>
</dbReference>
<name>A0A1I3WUV2_9ACTN</name>
<evidence type="ECO:0000259" key="3">
    <source>
        <dbReference type="PROSITE" id="PS50240"/>
    </source>
</evidence>
<reference evidence="5" key="1">
    <citation type="submission" date="2016-10" db="EMBL/GenBank/DDBJ databases">
        <authorList>
            <person name="Varghese N."/>
            <person name="Submissions S."/>
        </authorList>
    </citation>
    <scope>NUCLEOTIDE SEQUENCE [LARGE SCALE GENOMIC DNA]</scope>
    <source>
        <strain evidence="5">CGMCC 4.2126</strain>
    </source>
</reference>
<dbReference type="Gene3D" id="2.40.10.10">
    <property type="entry name" value="Trypsin-like serine proteases"/>
    <property type="match status" value="1"/>
</dbReference>
<dbReference type="EMBL" id="FOQY01000017">
    <property type="protein sequence ID" value="SFK11080.1"/>
    <property type="molecule type" value="Genomic_DNA"/>
</dbReference>
<dbReference type="PANTHER" id="PTHR24260:SF132">
    <property type="entry name" value="PEPTIDASE S1 DOMAIN-CONTAINING PROTEIN"/>
    <property type="match status" value="1"/>
</dbReference>
<feature type="chain" id="PRO_5011493069" evidence="2">
    <location>
        <begin position="35"/>
        <end position="272"/>
    </location>
</feature>
<dbReference type="PROSITE" id="PS50240">
    <property type="entry name" value="TRYPSIN_DOM"/>
    <property type="match status" value="1"/>
</dbReference>
<dbReference type="PANTHER" id="PTHR24260">
    <property type="match status" value="1"/>
</dbReference>
<accession>A0A1I3WUV2</accession>
<dbReference type="RefSeq" id="WP_245789630.1">
    <property type="nucleotide sequence ID" value="NZ_FOQY01000017.1"/>
</dbReference>
<dbReference type="GeneID" id="96300551"/>
<organism evidence="4 5">
    <name type="scientific">Streptosporangium canum</name>
    <dbReference type="NCBI Taxonomy" id="324952"/>
    <lineage>
        <taxon>Bacteria</taxon>
        <taxon>Bacillati</taxon>
        <taxon>Actinomycetota</taxon>
        <taxon>Actinomycetes</taxon>
        <taxon>Streptosporangiales</taxon>
        <taxon>Streptosporangiaceae</taxon>
        <taxon>Streptosporangium</taxon>
    </lineage>
</organism>
<evidence type="ECO:0000313" key="5">
    <source>
        <dbReference type="Proteomes" id="UP000199111"/>
    </source>
</evidence>
<dbReference type="FunFam" id="2.40.10.10:FF:000068">
    <property type="entry name" value="transmembrane protease serine 2"/>
    <property type="match status" value="1"/>
</dbReference>
<dbReference type="GO" id="GO:0006508">
    <property type="term" value="P:proteolysis"/>
    <property type="evidence" value="ECO:0007669"/>
    <property type="project" value="InterPro"/>
</dbReference>
<dbReference type="SUPFAM" id="SSF50494">
    <property type="entry name" value="Trypsin-like serine proteases"/>
    <property type="match status" value="1"/>
</dbReference>
<dbReference type="SMART" id="SM00020">
    <property type="entry name" value="Tryp_SPc"/>
    <property type="match status" value="1"/>
</dbReference>
<dbReference type="InterPro" id="IPR018114">
    <property type="entry name" value="TRYPSIN_HIS"/>
</dbReference>
<dbReference type="InterPro" id="IPR051333">
    <property type="entry name" value="CLIP_Serine_Protease"/>
</dbReference>
<feature type="domain" description="Peptidase S1" evidence="3">
    <location>
        <begin position="35"/>
        <end position="269"/>
    </location>
</feature>
<dbReference type="CDD" id="cd00190">
    <property type="entry name" value="Tryp_SPc"/>
    <property type="match status" value="1"/>
</dbReference>
<dbReference type="AlphaFoldDB" id="A0A1I3WUV2"/>
<dbReference type="Proteomes" id="UP000199111">
    <property type="component" value="Unassembled WGS sequence"/>
</dbReference>
<protein>
    <submittedName>
        <fullName evidence="4">Trypsin</fullName>
    </submittedName>
</protein>
<evidence type="ECO:0000313" key="4">
    <source>
        <dbReference type="EMBL" id="SFK11080.1"/>
    </source>
</evidence>
<dbReference type="PRINTS" id="PR00722">
    <property type="entry name" value="CHYMOTRYPSIN"/>
</dbReference>
<dbReference type="InterPro" id="IPR009003">
    <property type="entry name" value="Peptidase_S1_PA"/>
</dbReference>
<proteinExistence type="predicted"/>
<sequence length="272" mass="28470">MSGTTSFRRIVSRSAVVALAGAACLAVTAGSAGAIINGSDPTESYPFMATIPTTAPLMGLTDGNCGAALISSQWVVTAAHCLDMEIGSIPKGTVRIGSDERKSGGTVRKIAQAFLHPDYAQHSPNKNDIALIRLDRPVSIKPITIADQAGKPGTPTRIIGFGITKFSTNPADWKMAKKLRQLDTRRGAVSECGPGFADDTRLCTISRKPKAMACNGDSGGPQIQRGRGGRRELIGVTSGPGAKSPSCEQGPGLYTNVPAYSDWINKTIRANS</sequence>
<dbReference type="InterPro" id="IPR043504">
    <property type="entry name" value="Peptidase_S1_PA_chymotrypsin"/>
</dbReference>
<feature type="signal peptide" evidence="2">
    <location>
        <begin position="1"/>
        <end position="34"/>
    </location>
</feature>
<dbReference type="GO" id="GO:0004252">
    <property type="term" value="F:serine-type endopeptidase activity"/>
    <property type="evidence" value="ECO:0007669"/>
    <property type="project" value="InterPro"/>
</dbReference>
<keyword evidence="1" id="KW-1015">Disulfide bond</keyword>
<keyword evidence="2" id="KW-0732">Signal</keyword>
<dbReference type="Pfam" id="PF00089">
    <property type="entry name" value="Trypsin"/>
    <property type="match status" value="1"/>
</dbReference>
<keyword evidence="5" id="KW-1185">Reference proteome</keyword>
<evidence type="ECO:0000256" key="1">
    <source>
        <dbReference type="ARBA" id="ARBA00023157"/>
    </source>
</evidence>
<dbReference type="InterPro" id="IPR001254">
    <property type="entry name" value="Trypsin_dom"/>
</dbReference>
<evidence type="ECO:0000256" key="2">
    <source>
        <dbReference type="SAM" id="SignalP"/>
    </source>
</evidence>
<gene>
    <name evidence="4" type="ORF">SAMN05216275_117141</name>
</gene>
<dbReference type="PROSITE" id="PS00134">
    <property type="entry name" value="TRYPSIN_HIS"/>
    <property type="match status" value="1"/>
</dbReference>